<dbReference type="InterPro" id="IPR029063">
    <property type="entry name" value="SAM-dependent_MTases_sf"/>
</dbReference>
<dbReference type="SUPFAM" id="SSF53335">
    <property type="entry name" value="S-adenosyl-L-methionine-dependent methyltransferases"/>
    <property type="match status" value="1"/>
</dbReference>
<keyword evidence="1" id="KW-0808">Transferase</keyword>
<comment type="caution">
    <text evidence="1">The sequence shown here is derived from an EMBL/GenBank/DDBJ whole genome shotgun (WGS) entry which is preliminary data.</text>
</comment>
<keyword evidence="1" id="KW-0489">Methyltransferase</keyword>
<evidence type="ECO:0000313" key="2">
    <source>
        <dbReference type="Proteomes" id="UP000733379"/>
    </source>
</evidence>
<sequence length="278" mass="30671">MSADRDFHPSGVDLRTDQAHSARIYDWFIGGKDNYEADQAAGAEIEKVYPTVRAAALANRHFMHRAVRHIAQAGVRQFLDIGTGLPTEPNLHRVAQAVTPDARVVYTDNDPLVLTHSRALMTGTNEGRVSYISADVTDPQSILDAAELRDTLDFSEPIALSMIALLHFVTDEHAYPAVRTLVDALPPGSYLILSHAAADLNPEQSARLAQAYHASGVPMELRDREQVLRLFDGLDFLEPGFTTPHRWRPDPADIGLSDQALADRDRDVMQHAAVARKP</sequence>
<dbReference type="Pfam" id="PF04672">
    <property type="entry name" value="Methyltransf_19"/>
    <property type="match status" value="1"/>
</dbReference>
<proteinExistence type="predicted"/>
<dbReference type="GO" id="GO:0032259">
    <property type="term" value="P:methylation"/>
    <property type="evidence" value="ECO:0007669"/>
    <property type="project" value="UniProtKB-KW"/>
</dbReference>
<reference evidence="1 2" key="1">
    <citation type="submission" date="2021-06" db="EMBL/GenBank/DDBJ databases">
        <title>Actinomycetes sequencing.</title>
        <authorList>
            <person name="Shan Q."/>
        </authorList>
    </citation>
    <scope>NUCLEOTIDE SEQUENCE [LARGE SCALE GENOMIC DNA]</scope>
    <source>
        <strain evidence="1 2">NEAU-G5</strain>
    </source>
</reference>
<accession>A0ABS6B4F7</accession>
<evidence type="ECO:0000313" key="1">
    <source>
        <dbReference type="EMBL" id="MBU3064635.1"/>
    </source>
</evidence>
<protein>
    <submittedName>
        <fullName evidence="1">SAM-dependent methyltransferase</fullName>
    </submittedName>
</protein>
<dbReference type="Proteomes" id="UP000733379">
    <property type="component" value="Unassembled WGS sequence"/>
</dbReference>
<dbReference type="Gene3D" id="3.40.50.150">
    <property type="entry name" value="Vaccinia Virus protein VP39"/>
    <property type="match status" value="1"/>
</dbReference>
<dbReference type="InterPro" id="IPR006764">
    <property type="entry name" value="SAM_dep_MeTrfase_SAV2177_type"/>
</dbReference>
<name>A0ABS6B4F7_9NOCA</name>
<dbReference type="GO" id="GO:0008168">
    <property type="term" value="F:methyltransferase activity"/>
    <property type="evidence" value="ECO:0007669"/>
    <property type="project" value="UniProtKB-KW"/>
</dbReference>
<dbReference type="RefSeq" id="WP_215919971.1">
    <property type="nucleotide sequence ID" value="NZ_JAHKNI010000008.1"/>
</dbReference>
<dbReference type="PIRSF" id="PIRSF017393">
    <property type="entry name" value="MTase_SAV2177"/>
    <property type="match status" value="1"/>
</dbReference>
<gene>
    <name evidence="1" type="ORF">KO481_24275</name>
</gene>
<keyword evidence="2" id="KW-1185">Reference proteome</keyword>
<dbReference type="EMBL" id="JAHKNI010000008">
    <property type="protein sequence ID" value="MBU3064635.1"/>
    <property type="molecule type" value="Genomic_DNA"/>
</dbReference>
<organism evidence="1 2">
    <name type="scientific">Nocardia albiluteola</name>
    <dbReference type="NCBI Taxonomy" id="2842303"/>
    <lineage>
        <taxon>Bacteria</taxon>
        <taxon>Bacillati</taxon>
        <taxon>Actinomycetota</taxon>
        <taxon>Actinomycetes</taxon>
        <taxon>Mycobacteriales</taxon>
        <taxon>Nocardiaceae</taxon>
        <taxon>Nocardia</taxon>
    </lineage>
</organism>